<evidence type="ECO:0000256" key="1">
    <source>
        <dbReference type="SAM" id="Phobius"/>
    </source>
</evidence>
<keyword evidence="1" id="KW-0812">Transmembrane</keyword>
<dbReference type="Gene3D" id="3.30.70.1440">
    <property type="entry name" value="Multidrug efflux transporter AcrB pore domain"/>
    <property type="match status" value="1"/>
</dbReference>
<organism evidence="2 3">
    <name type="scientific">Candidatus Saccharicenans subterraneus</name>
    <dbReference type="NCBI Taxonomy" id="2508984"/>
    <lineage>
        <taxon>Bacteria</taxon>
        <taxon>Candidatus Aminicenantota</taxon>
        <taxon>Candidatus Aminicenantia</taxon>
        <taxon>Candidatus Aminicenantales</taxon>
        <taxon>Candidatus Saccharicenantaceae</taxon>
        <taxon>Candidatus Saccharicenans</taxon>
    </lineage>
</organism>
<dbReference type="SUPFAM" id="SSF82714">
    <property type="entry name" value="Multidrug efflux transporter AcrB TolC docking domain, DN and DC subdomains"/>
    <property type="match status" value="2"/>
</dbReference>
<reference evidence="2 3" key="1">
    <citation type="submission" date="2018-08" db="EMBL/GenBank/DDBJ databases">
        <title>Genome analysis of the thermophilic bacterium of the candidate phylum Aminicenantes from deep subsurface aquifer revealed its physiology and ecological role.</title>
        <authorList>
            <person name="Kadnikov V.V."/>
            <person name="Mardanov A.V."/>
            <person name="Beletsky A.V."/>
            <person name="Karnachuk O.V."/>
            <person name="Ravin N.V."/>
        </authorList>
    </citation>
    <scope>NUCLEOTIDE SEQUENCE [LARGE SCALE GENOMIC DNA]</scope>
    <source>
        <strain evidence="2">BY38</strain>
    </source>
</reference>
<dbReference type="Gene3D" id="1.20.1640.10">
    <property type="entry name" value="Multidrug efflux transporter AcrB transmembrane domain"/>
    <property type="match status" value="2"/>
</dbReference>
<feature type="transmembrane region" description="Helical" evidence="1">
    <location>
        <begin position="388"/>
        <end position="408"/>
    </location>
</feature>
<feature type="transmembrane region" description="Helical" evidence="1">
    <location>
        <begin position="530"/>
        <end position="548"/>
    </location>
</feature>
<dbReference type="PANTHER" id="PTHR32063:SF0">
    <property type="entry name" value="SWARMING MOTILITY PROTEIN SWRC"/>
    <property type="match status" value="1"/>
</dbReference>
<feature type="transmembrane region" description="Helical" evidence="1">
    <location>
        <begin position="12"/>
        <end position="29"/>
    </location>
</feature>
<comment type="caution">
    <text evidence="2">The sequence shown here is derived from an EMBL/GenBank/DDBJ whole genome shotgun (WGS) entry which is preliminary data.</text>
</comment>
<feature type="transmembrane region" description="Helical" evidence="1">
    <location>
        <begin position="886"/>
        <end position="906"/>
    </location>
</feature>
<feature type="transmembrane region" description="Helical" evidence="1">
    <location>
        <begin position="461"/>
        <end position="483"/>
    </location>
</feature>
<sequence length="1024" mass="114099">MSLSEFSIKRPIFVIMLTLVVIVLGFISLSRIPIDLMPDITYPTLNVSTSYGNTAPEEMEQIITRPIEEALSSVPGVEEIYSVSSQGSSTVRVMFAWGTDLEEAANDIRERIDRIIGRFPEEVQRPTLRKFDPAQMPVLMMGVLTELDPIQVRKIIDEQMTYRLERVPGVASIEVWGGREREIQINLMPDKVKALGLPLDTIISKLRQENIDIPAGTIEKGNYEITIRIPGVYTNVDQIRETIIAVRDGAAIRVRDIASVEDTFRRITRVARINDLEGVRLAVYKQSGQNTVKVVDGVLKEIKSLQEDYPQFKFITLRDSARYIKNAISNVGDSALYGGLLAIFVLLFFLVNFRSTLVIALSIPISIIATFTLIYFNGFTLNVMSLGGLALGIGMMVDSSIVVLENIFRMREEEGKPLMQAAVNGAKEVTSAIIASTVTTVIVFMPMLFVRGASGIMFKQLAYVVAFSLACSLVVALTLVPMLSSKILKEEEMGHYHHSRLAVKAKELFARMENSYKNLLNYSLHHRPRVLLITGILLLVSIFLFRFVGREYMPQTDEGEVSITVEMEVGTRLSVMDQKLREVVNLAKMYVPEIESIEERAGSGGWRGGANQGNITLKLVPKSQRTRSSMEIAADLGRKLSGVPGALVRTRASGGQMMFGMRGGGGAERLQIEVRGYDMKVAQSLAEQVKNVVTKIRGVTDVRVSRLEGTPERHLVVDRQKASDMRLSVNQIGNFIMTILSGSQASYFREGGREYRILVRVKDSEKLDLNEILDLTITNAIGEPVSLRNVIEVREERGPQQIERRDRERVITVSGEIADRDLGSVIRDARRALRVVPVPRDFVINFTGDYEEQQKANRELMLAIILALFLVYMVMAMLYESLRDPLIVMFSVPLAIIGVVLILILTNTTLNVQTYIGLIMLGGIVVNNAILLVDYTNLLRDRDGMEMMEAIKEAGRRRLRPILMTALTTIIAMLPMAIGLGEGSEVQAPLARTVIGGLTSSTFITLVVIPVVYSLFEQKRARKA</sequence>
<feature type="transmembrane region" description="Helical" evidence="1">
    <location>
        <begin position="358"/>
        <end position="376"/>
    </location>
</feature>
<feature type="transmembrane region" description="Helical" evidence="1">
    <location>
        <begin position="990"/>
        <end position="1016"/>
    </location>
</feature>
<dbReference type="InterPro" id="IPR027463">
    <property type="entry name" value="AcrB_DN_DC_subdom"/>
</dbReference>
<feature type="transmembrane region" description="Helical" evidence="1">
    <location>
        <begin position="959"/>
        <end position="978"/>
    </location>
</feature>
<keyword evidence="1" id="KW-0472">Membrane</keyword>
<dbReference type="PANTHER" id="PTHR32063">
    <property type="match status" value="1"/>
</dbReference>
<dbReference type="Gene3D" id="3.30.70.1320">
    <property type="entry name" value="Multidrug efflux transporter AcrB pore domain like"/>
    <property type="match status" value="1"/>
</dbReference>
<dbReference type="Gene3D" id="3.30.2090.10">
    <property type="entry name" value="Multidrug efflux transporter AcrB TolC docking domain, DN and DC subdomains"/>
    <property type="match status" value="2"/>
</dbReference>
<proteinExistence type="predicted"/>
<feature type="transmembrane region" description="Helical" evidence="1">
    <location>
        <begin position="429"/>
        <end position="449"/>
    </location>
</feature>
<dbReference type="Proteomes" id="UP000257323">
    <property type="component" value="Unassembled WGS sequence"/>
</dbReference>
<evidence type="ECO:0008006" key="4">
    <source>
        <dbReference type="Google" id="ProtNLM"/>
    </source>
</evidence>
<name>A0A3E2BJJ0_9BACT</name>
<dbReference type="InterPro" id="IPR001036">
    <property type="entry name" value="Acrflvin-R"/>
</dbReference>
<evidence type="ECO:0000313" key="3">
    <source>
        <dbReference type="Proteomes" id="UP000257323"/>
    </source>
</evidence>
<dbReference type="GO" id="GO:0042910">
    <property type="term" value="F:xenobiotic transmembrane transporter activity"/>
    <property type="evidence" value="ECO:0007669"/>
    <property type="project" value="TreeGrafter"/>
</dbReference>
<feature type="transmembrane region" description="Helical" evidence="1">
    <location>
        <begin position="860"/>
        <end position="879"/>
    </location>
</feature>
<keyword evidence="1" id="KW-1133">Transmembrane helix</keyword>
<dbReference type="Pfam" id="PF00873">
    <property type="entry name" value="ACR_tran"/>
    <property type="match status" value="1"/>
</dbReference>
<gene>
    <name evidence="2" type="ORF">OP8BY_2392</name>
</gene>
<protein>
    <recommendedName>
        <fullName evidence="4">RND multidrug efflux transporter</fullName>
    </recommendedName>
</protein>
<dbReference type="SUPFAM" id="SSF82693">
    <property type="entry name" value="Multidrug efflux transporter AcrB pore domain, PN1, PN2, PC1 and PC2 subdomains"/>
    <property type="match status" value="3"/>
</dbReference>
<evidence type="ECO:0000313" key="2">
    <source>
        <dbReference type="EMBL" id="RFT14776.1"/>
    </source>
</evidence>
<dbReference type="SUPFAM" id="SSF82866">
    <property type="entry name" value="Multidrug efflux transporter AcrB transmembrane domain"/>
    <property type="match status" value="2"/>
</dbReference>
<dbReference type="PRINTS" id="PR00702">
    <property type="entry name" value="ACRIFLAVINRP"/>
</dbReference>
<dbReference type="GO" id="GO:0005886">
    <property type="term" value="C:plasma membrane"/>
    <property type="evidence" value="ECO:0007669"/>
    <property type="project" value="TreeGrafter"/>
</dbReference>
<dbReference type="Gene3D" id="3.30.70.1430">
    <property type="entry name" value="Multidrug efflux transporter AcrB pore domain"/>
    <property type="match status" value="2"/>
</dbReference>
<accession>A0A3E2BJJ0</accession>
<dbReference type="EMBL" id="QUAH01000020">
    <property type="protein sequence ID" value="RFT14776.1"/>
    <property type="molecule type" value="Genomic_DNA"/>
</dbReference>
<feature type="transmembrane region" description="Helical" evidence="1">
    <location>
        <begin position="334"/>
        <end position="351"/>
    </location>
</feature>
<feature type="transmembrane region" description="Helical" evidence="1">
    <location>
        <begin position="912"/>
        <end position="938"/>
    </location>
</feature>
<dbReference type="AlphaFoldDB" id="A0A3E2BJJ0"/>